<dbReference type="PROSITE" id="PS00217">
    <property type="entry name" value="SUGAR_TRANSPORT_2"/>
    <property type="match status" value="1"/>
</dbReference>
<dbReference type="InterPro" id="IPR005829">
    <property type="entry name" value="Sugar_transporter_CS"/>
</dbReference>
<feature type="transmembrane region" description="Helical" evidence="5">
    <location>
        <begin position="261"/>
        <end position="282"/>
    </location>
</feature>
<evidence type="ECO:0000313" key="8">
    <source>
        <dbReference type="Proteomes" id="UP001314635"/>
    </source>
</evidence>
<reference evidence="8" key="1">
    <citation type="journal article" date="2021" name="ISME J.">
        <title>Evolutionary origin and ecological implication of a unique nif island in free-living Bradyrhizobium lineages.</title>
        <authorList>
            <person name="Tao J."/>
        </authorList>
    </citation>
    <scope>NUCLEOTIDE SEQUENCE [LARGE SCALE GENOMIC DNA]</scope>
    <source>
        <strain evidence="8">SZCCT0094</strain>
    </source>
</reference>
<evidence type="ECO:0000256" key="1">
    <source>
        <dbReference type="ARBA" id="ARBA00004141"/>
    </source>
</evidence>
<evidence type="ECO:0000256" key="2">
    <source>
        <dbReference type="ARBA" id="ARBA00022692"/>
    </source>
</evidence>
<dbReference type="InterPro" id="IPR020846">
    <property type="entry name" value="MFS_dom"/>
</dbReference>
<protein>
    <submittedName>
        <fullName evidence="7">MFS transporter</fullName>
    </submittedName>
</protein>
<evidence type="ECO:0000259" key="6">
    <source>
        <dbReference type="PROSITE" id="PS50850"/>
    </source>
</evidence>
<evidence type="ECO:0000256" key="5">
    <source>
        <dbReference type="SAM" id="Phobius"/>
    </source>
</evidence>
<feature type="transmembrane region" description="Helical" evidence="5">
    <location>
        <begin position="116"/>
        <end position="138"/>
    </location>
</feature>
<proteinExistence type="predicted"/>
<feature type="transmembrane region" description="Helical" evidence="5">
    <location>
        <begin position="61"/>
        <end position="83"/>
    </location>
</feature>
<comment type="subcellular location">
    <subcellularLocation>
        <location evidence="1">Membrane</location>
        <topology evidence="1">Multi-pass membrane protein</topology>
    </subcellularLocation>
</comment>
<dbReference type="EMBL" id="JAFCLK010000011">
    <property type="protein sequence ID" value="MBR1136817.1"/>
    <property type="molecule type" value="Genomic_DNA"/>
</dbReference>
<feature type="transmembrane region" description="Helical" evidence="5">
    <location>
        <begin position="327"/>
        <end position="349"/>
    </location>
</feature>
<feature type="transmembrane region" description="Helical" evidence="5">
    <location>
        <begin position="90"/>
        <end position="110"/>
    </location>
</feature>
<feature type="transmembrane region" description="Helical" evidence="5">
    <location>
        <begin position="355"/>
        <end position="376"/>
    </location>
</feature>
<keyword evidence="8" id="KW-1185">Reference proteome</keyword>
<feature type="transmembrane region" description="Helical" evidence="5">
    <location>
        <begin position="388"/>
        <end position="412"/>
    </location>
</feature>
<evidence type="ECO:0000256" key="3">
    <source>
        <dbReference type="ARBA" id="ARBA00022989"/>
    </source>
</evidence>
<evidence type="ECO:0000256" key="4">
    <source>
        <dbReference type="ARBA" id="ARBA00023136"/>
    </source>
</evidence>
<accession>A0ABS5G666</accession>
<keyword evidence="4 5" id="KW-0472">Membrane</keyword>
<keyword evidence="2 5" id="KW-0812">Transmembrane</keyword>
<keyword evidence="3 5" id="KW-1133">Transmembrane helix</keyword>
<organism evidence="7 8">
    <name type="scientific">Bradyrhizobium denitrificans</name>
    <dbReference type="NCBI Taxonomy" id="2734912"/>
    <lineage>
        <taxon>Bacteria</taxon>
        <taxon>Pseudomonadati</taxon>
        <taxon>Pseudomonadota</taxon>
        <taxon>Alphaproteobacteria</taxon>
        <taxon>Hyphomicrobiales</taxon>
        <taxon>Nitrobacteraceae</taxon>
        <taxon>Bradyrhizobium</taxon>
    </lineage>
</organism>
<evidence type="ECO:0000313" key="7">
    <source>
        <dbReference type="EMBL" id="MBR1136817.1"/>
    </source>
</evidence>
<feature type="transmembrane region" description="Helical" evidence="5">
    <location>
        <begin position="21"/>
        <end position="41"/>
    </location>
</feature>
<dbReference type="SUPFAM" id="SSF103473">
    <property type="entry name" value="MFS general substrate transporter"/>
    <property type="match status" value="1"/>
</dbReference>
<feature type="transmembrane region" description="Helical" evidence="5">
    <location>
        <begin position="179"/>
        <end position="199"/>
    </location>
</feature>
<dbReference type="PROSITE" id="PS50850">
    <property type="entry name" value="MFS"/>
    <property type="match status" value="1"/>
</dbReference>
<dbReference type="PANTHER" id="PTHR23508">
    <property type="entry name" value="CARBOXYLIC ACID TRANSPORTER PROTEIN HOMOLOG"/>
    <property type="match status" value="1"/>
</dbReference>
<dbReference type="PANTHER" id="PTHR23508:SF10">
    <property type="entry name" value="CARBOXYLIC ACID TRANSPORTER PROTEIN HOMOLOG"/>
    <property type="match status" value="1"/>
</dbReference>
<name>A0ABS5G666_9BRAD</name>
<dbReference type="CDD" id="cd17365">
    <property type="entry name" value="MFS_PcaK_like"/>
    <property type="match status" value="1"/>
</dbReference>
<feature type="transmembrane region" description="Helical" evidence="5">
    <location>
        <begin position="150"/>
        <end position="173"/>
    </location>
</feature>
<dbReference type="Pfam" id="PF07690">
    <property type="entry name" value="MFS_1"/>
    <property type="match status" value="1"/>
</dbReference>
<gene>
    <name evidence="7" type="ORF">JQ619_13650</name>
</gene>
<feature type="domain" description="Major facilitator superfamily (MFS) profile" evidence="6">
    <location>
        <begin position="25"/>
        <end position="443"/>
    </location>
</feature>
<dbReference type="InterPro" id="IPR036259">
    <property type="entry name" value="MFS_trans_sf"/>
</dbReference>
<dbReference type="Proteomes" id="UP001314635">
    <property type="component" value="Unassembled WGS sequence"/>
</dbReference>
<dbReference type="RefSeq" id="WP_012044311.1">
    <property type="nucleotide sequence ID" value="NZ_JABFDP010000014.1"/>
</dbReference>
<feature type="transmembrane region" description="Helical" evidence="5">
    <location>
        <begin position="302"/>
        <end position="320"/>
    </location>
</feature>
<dbReference type="Gene3D" id="1.20.1250.20">
    <property type="entry name" value="MFS general substrate transporter like domains"/>
    <property type="match status" value="2"/>
</dbReference>
<feature type="transmembrane region" description="Helical" evidence="5">
    <location>
        <begin position="418"/>
        <end position="440"/>
    </location>
</feature>
<dbReference type="InterPro" id="IPR011701">
    <property type="entry name" value="MFS"/>
</dbReference>
<comment type="caution">
    <text evidence="7">The sequence shown here is derived from an EMBL/GenBank/DDBJ whole genome shotgun (WGS) entry which is preliminary data.</text>
</comment>
<sequence length="461" mass="48011">MSSTAVIDVSDVIEHQRRNALVLKVVTLSTIMMCLDGYDLHAMAFAAPSLIRSWGIDKATLGIVFSAGVFGILVGGLIFGYLGDRIGRRLSIVAATVTFGGFSLLTAWAGDLNMLIALRFLAGIGIGGLAPLCFSLNLEYVPSRYRGTVVAIIMLGYVAGGSAGGLIAAWLVPHLGWPIVFWIGGVLPLLAAIVSFFSLPESIKFLVAQGRQPDEVARIVNRIAPGLNAQPTSRFVIREDEPTPAGSGPFARLTALFDGRLAVITPLLWVAYIASSMTMFFLNSWTPILAEASGYSPAQAAFGLSMFSLGGSVGALLAGWALDRFGVLAIAAVPMIACPLVASLGFAGFSDAGFLTAMMCVGFFVVGGHQGLNSAVGQFYPSANRATAVGWALSVAKIGSIGGPLIAGLLIARHLPASSLFVLAALPPLVMACCVVSLGLSQRRRSLAAPEPDKVDQAAPA</sequence>